<organism evidence="1">
    <name type="scientific">Anguilla anguilla</name>
    <name type="common">European freshwater eel</name>
    <name type="synonym">Muraena anguilla</name>
    <dbReference type="NCBI Taxonomy" id="7936"/>
    <lineage>
        <taxon>Eukaryota</taxon>
        <taxon>Metazoa</taxon>
        <taxon>Chordata</taxon>
        <taxon>Craniata</taxon>
        <taxon>Vertebrata</taxon>
        <taxon>Euteleostomi</taxon>
        <taxon>Actinopterygii</taxon>
        <taxon>Neopterygii</taxon>
        <taxon>Teleostei</taxon>
        <taxon>Anguilliformes</taxon>
        <taxon>Anguillidae</taxon>
        <taxon>Anguilla</taxon>
    </lineage>
</organism>
<sequence length="59" mass="6665">MQADTVPIKMQLTTIVKSRVWYIINWRMSEISCIVTPSVITDCNLASNTSNGFPQMTKT</sequence>
<accession>A0A0E9QM49</accession>
<proteinExistence type="predicted"/>
<reference evidence="1" key="2">
    <citation type="journal article" date="2015" name="Fish Shellfish Immunol.">
        <title>Early steps in the European eel (Anguilla anguilla)-Vibrio vulnificus interaction in the gills: Role of the RtxA13 toxin.</title>
        <authorList>
            <person name="Callol A."/>
            <person name="Pajuelo D."/>
            <person name="Ebbesson L."/>
            <person name="Teles M."/>
            <person name="MacKenzie S."/>
            <person name="Amaro C."/>
        </authorList>
    </citation>
    <scope>NUCLEOTIDE SEQUENCE</scope>
</reference>
<dbReference type="EMBL" id="GBXM01090673">
    <property type="protein sequence ID" value="JAH17904.1"/>
    <property type="molecule type" value="Transcribed_RNA"/>
</dbReference>
<protein>
    <submittedName>
        <fullName evidence="1">Uncharacterized protein</fullName>
    </submittedName>
</protein>
<name>A0A0E9QM49_ANGAN</name>
<evidence type="ECO:0000313" key="1">
    <source>
        <dbReference type="EMBL" id="JAH17904.1"/>
    </source>
</evidence>
<reference evidence="1" key="1">
    <citation type="submission" date="2014-11" db="EMBL/GenBank/DDBJ databases">
        <authorList>
            <person name="Amaro Gonzalez C."/>
        </authorList>
    </citation>
    <scope>NUCLEOTIDE SEQUENCE</scope>
</reference>
<dbReference type="AlphaFoldDB" id="A0A0E9QM49"/>